<dbReference type="GO" id="GO:0047632">
    <property type="term" value="F:agmatine deiminase activity"/>
    <property type="evidence" value="ECO:0007669"/>
    <property type="project" value="UniProtKB-EC"/>
</dbReference>
<dbReference type="PANTHER" id="PTHR31377">
    <property type="entry name" value="AGMATINE DEIMINASE-RELATED"/>
    <property type="match status" value="1"/>
</dbReference>
<dbReference type="EMBL" id="FWFX01000016">
    <property type="protein sequence ID" value="SLN69795.1"/>
    <property type="molecule type" value="Genomic_DNA"/>
</dbReference>
<dbReference type="Pfam" id="PF04371">
    <property type="entry name" value="PAD_porph"/>
    <property type="match status" value="1"/>
</dbReference>
<dbReference type="GO" id="GO:0004668">
    <property type="term" value="F:protein-arginine deiminase activity"/>
    <property type="evidence" value="ECO:0007669"/>
    <property type="project" value="InterPro"/>
</dbReference>
<dbReference type="GO" id="GO:0009446">
    <property type="term" value="P:putrescine biosynthetic process"/>
    <property type="evidence" value="ECO:0007669"/>
    <property type="project" value="InterPro"/>
</dbReference>
<keyword evidence="3" id="KW-1185">Reference proteome</keyword>
<sequence>MSQLTPKQAGFYMPAEWVPHARTWMMWPSRPEVWDRMEETCLNYAAVAHAIRRFEPLTMLVRSEDVKTARNFLGSDIDLLEHPIDDSWARDAGPCFLVNDQGDRAGVSFEFNAWGEKYQPYGGDNAVSAAICSAADVREFTSRLVAEGGGVSVDGEGTILSTISCFPNANRNPDWSLDAIEAELKEMLGGDKVIWLPGNHLETETDGHIDGTAVFLAPGVVLVEGEGPADGEWYDINKANIAALDGQTDAKGRALEIVRVPDASDHGSDHEKFCSSYVNSYICNGAVVMPKYDLREDDLVREVYEEHFPEREIVQVNIPSIAIGGGGIHCITQQEPAA</sequence>
<evidence type="ECO:0000313" key="3">
    <source>
        <dbReference type="Proteomes" id="UP000193061"/>
    </source>
</evidence>
<dbReference type="EC" id="3.5.3.12" evidence="2"/>
<dbReference type="PANTHER" id="PTHR31377:SF0">
    <property type="entry name" value="AGMATINE DEIMINASE-RELATED"/>
    <property type="match status" value="1"/>
</dbReference>
<name>A0A1X7A3U8_9RHOB</name>
<keyword evidence="1 2" id="KW-0378">Hydrolase</keyword>
<gene>
    <name evidence="2" type="primary">aguA_3</name>
    <name evidence="2" type="ORF">ROA7450_03776</name>
</gene>
<evidence type="ECO:0000256" key="1">
    <source>
        <dbReference type="ARBA" id="ARBA00022801"/>
    </source>
</evidence>
<dbReference type="Gene3D" id="3.75.10.10">
    <property type="entry name" value="L-arginine/glycine Amidinotransferase, Chain A"/>
    <property type="match status" value="1"/>
</dbReference>
<dbReference type="SUPFAM" id="SSF55909">
    <property type="entry name" value="Pentein"/>
    <property type="match status" value="1"/>
</dbReference>
<dbReference type="RefSeq" id="WP_200812985.1">
    <property type="nucleotide sequence ID" value="NZ_FWFX01000016.1"/>
</dbReference>
<dbReference type="Proteomes" id="UP000193061">
    <property type="component" value="Unassembled WGS sequence"/>
</dbReference>
<accession>A0A1X7A3U8</accession>
<proteinExistence type="predicted"/>
<dbReference type="AlphaFoldDB" id="A0A1X7A3U8"/>
<protein>
    <submittedName>
        <fullName evidence="2">Putative agmatine deiminase</fullName>
        <ecNumber evidence="2">3.5.3.12</ecNumber>
    </submittedName>
</protein>
<reference evidence="2 3" key="1">
    <citation type="submission" date="2017-03" db="EMBL/GenBank/DDBJ databases">
        <authorList>
            <person name="Afonso C.L."/>
            <person name="Miller P.J."/>
            <person name="Scott M.A."/>
            <person name="Spackman E."/>
            <person name="Goraichik I."/>
            <person name="Dimitrov K.M."/>
            <person name="Suarez D.L."/>
            <person name="Swayne D.E."/>
        </authorList>
    </citation>
    <scope>NUCLEOTIDE SEQUENCE [LARGE SCALE GENOMIC DNA]</scope>
    <source>
        <strain evidence="2 3">CECT 7450</strain>
    </source>
</reference>
<organism evidence="2 3">
    <name type="scientific">Roseovarius albus</name>
    <dbReference type="NCBI Taxonomy" id="1247867"/>
    <lineage>
        <taxon>Bacteria</taxon>
        <taxon>Pseudomonadati</taxon>
        <taxon>Pseudomonadota</taxon>
        <taxon>Alphaproteobacteria</taxon>
        <taxon>Rhodobacterales</taxon>
        <taxon>Roseobacteraceae</taxon>
        <taxon>Roseovarius</taxon>
    </lineage>
</organism>
<dbReference type="InterPro" id="IPR007466">
    <property type="entry name" value="Peptidyl-Arg-deiminase_porph"/>
</dbReference>
<evidence type="ECO:0000313" key="2">
    <source>
        <dbReference type="EMBL" id="SLN69795.1"/>
    </source>
</evidence>